<comment type="caution">
    <text evidence="2">The sequence shown here is derived from an EMBL/GenBank/DDBJ whole genome shotgun (WGS) entry which is preliminary data.</text>
</comment>
<dbReference type="PANTHER" id="PTHR34660">
    <property type="entry name" value="MYB-LIKE PROTEIN X"/>
    <property type="match status" value="1"/>
</dbReference>
<feature type="region of interest" description="Disordered" evidence="1">
    <location>
        <begin position="377"/>
        <end position="404"/>
    </location>
</feature>
<feature type="compositionally biased region" description="Basic and acidic residues" evidence="1">
    <location>
        <begin position="390"/>
        <end position="404"/>
    </location>
</feature>
<name>A0A8T2ERU9_9BRAS</name>
<feature type="compositionally biased region" description="Basic and acidic residues" evidence="1">
    <location>
        <begin position="70"/>
        <end position="87"/>
    </location>
</feature>
<feature type="compositionally biased region" description="Pro residues" evidence="1">
    <location>
        <begin position="1"/>
        <end position="11"/>
    </location>
</feature>
<dbReference type="PANTHER" id="PTHR34660:SF3">
    <property type="entry name" value="RRM DOMAIN-CONTAINING PROTEIN"/>
    <property type="match status" value="1"/>
</dbReference>
<dbReference type="EMBL" id="JAEFBK010000003">
    <property type="protein sequence ID" value="KAG7624374.1"/>
    <property type="molecule type" value="Genomic_DNA"/>
</dbReference>
<feature type="region of interest" description="Disordered" evidence="1">
    <location>
        <begin position="1"/>
        <end position="281"/>
    </location>
</feature>
<accession>A0A8T2ERU9</accession>
<feature type="compositionally biased region" description="Basic residues" evidence="1">
    <location>
        <begin position="56"/>
        <end position="69"/>
    </location>
</feature>
<feature type="compositionally biased region" description="Basic and acidic residues" evidence="1">
    <location>
        <begin position="12"/>
        <end position="28"/>
    </location>
</feature>
<evidence type="ECO:0000256" key="1">
    <source>
        <dbReference type="SAM" id="MobiDB-lite"/>
    </source>
</evidence>
<organism evidence="2 3">
    <name type="scientific">Arabidopsis thaliana x Arabidopsis arenosa</name>
    <dbReference type="NCBI Taxonomy" id="1240361"/>
    <lineage>
        <taxon>Eukaryota</taxon>
        <taxon>Viridiplantae</taxon>
        <taxon>Streptophyta</taxon>
        <taxon>Embryophyta</taxon>
        <taxon>Tracheophyta</taxon>
        <taxon>Spermatophyta</taxon>
        <taxon>Magnoliopsida</taxon>
        <taxon>eudicotyledons</taxon>
        <taxon>Gunneridae</taxon>
        <taxon>Pentapetalae</taxon>
        <taxon>rosids</taxon>
        <taxon>malvids</taxon>
        <taxon>Brassicales</taxon>
        <taxon>Brassicaceae</taxon>
        <taxon>Camelineae</taxon>
        <taxon>Arabidopsis</taxon>
    </lineage>
</organism>
<evidence type="ECO:0000313" key="3">
    <source>
        <dbReference type="Proteomes" id="UP000694240"/>
    </source>
</evidence>
<keyword evidence="3" id="KW-1185">Reference proteome</keyword>
<protein>
    <submittedName>
        <fullName evidence="2">Uncharacterized protein</fullName>
    </submittedName>
</protein>
<feature type="compositionally biased region" description="Basic and acidic residues" evidence="1">
    <location>
        <begin position="191"/>
        <end position="238"/>
    </location>
</feature>
<feature type="compositionally biased region" description="Basic and acidic residues" evidence="1">
    <location>
        <begin position="39"/>
        <end position="55"/>
    </location>
</feature>
<proteinExistence type="predicted"/>
<reference evidence="2 3" key="1">
    <citation type="submission" date="2020-12" db="EMBL/GenBank/DDBJ databases">
        <title>Concerted genomic and epigenomic changes stabilize Arabidopsis allopolyploids.</title>
        <authorList>
            <person name="Chen Z."/>
        </authorList>
    </citation>
    <scope>NUCLEOTIDE SEQUENCE [LARGE SCALE GENOMIC DNA]</scope>
    <source>
        <strain evidence="2">Allo738</strain>
        <tissue evidence="2">Leaf</tissue>
    </source>
</reference>
<sequence>MSRCFPFPPPGYEKKIRTEASDSLIKEKHKEKKHKKDKEKKEGKEKREKEKSKDKHKERKERKEKHKDRKDKDRDQEKSRTSEDRKAAGVLSNTGDREKLVTNTLQSNGNGESKFIQDLARRFGNEEATESQSPRKIDFPCGVTENNNSCSIPQTNRTKVDEKRNSTHRNSAMSKKSESAVLRVSPCMDQKGAEVKVKPVEKNDKAKKRELQEKNHRRDSVTKSDKPLGNEGIKKSEPKNITNGSSKEKKEEKTEVIKKNGQEKPKFVEGGPRLEREQDVVGTRDFRVQDFSTAGVKNLTAERILGKRKDLETNGLLYENGSTKNKIHKPVVSPISSVENGRKFGACQTHPKLVSELHETVSNPEVKEHKINGFIYSQEPKSHPPVSSVKVKENDEASAKKRPHSDLKYLDQILNVPKREELHEVDDVEQEWLFGQSGKLLKKQRADSAESTSLVENPQVWNQALRIESADIIALPYVVPF</sequence>
<feature type="compositionally biased region" description="Basic residues" evidence="1">
    <location>
        <begin position="29"/>
        <end position="38"/>
    </location>
</feature>
<dbReference type="AlphaFoldDB" id="A0A8T2ERU9"/>
<evidence type="ECO:0000313" key="2">
    <source>
        <dbReference type="EMBL" id="KAG7624373.1"/>
    </source>
</evidence>
<dbReference type="EMBL" id="JAEFBK010000003">
    <property type="protein sequence ID" value="KAG7624373.1"/>
    <property type="molecule type" value="Genomic_DNA"/>
</dbReference>
<feature type="compositionally biased region" description="Polar residues" evidence="1">
    <location>
        <begin position="144"/>
        <end position="157"/>
    </location>
</feature>
<gene>
    <name evidence="2" type="ORF">ISN45_At03g007220</name>
</gene>
<dbReference type="Proteomes" id="UP000694240">
    <property type="component" value="Chromosome 3"/>
</dbReference>
<feature type="compositionally biased region" description="Basic and acidic residues" evidence="1">
    <location>
        <begin position="246"/>
        <end position="281"/>
    </location>
</feature>
<feature type="compositionally biased region" description="Polar residues" evidence="1">
    <location>
        <begin position="101"/>
        <end position="111"/>
    </location>
</feature>